<keyword evidence="3" id="KW-1185">Reference proteome</keyword>
<feature type="transmembrane region" description="Helical" evidence="1">
    <location>
        <begin position="32"/>
        <end position="49"/>
    </location>
</feature>
<feature type="transmembrane region" description="Helical" evidence="1">
    <location>
        <begin position="82"/>
        <end position="100"/>
    </location>
</feature>
<dbReference type="RefSeq" id="WP_188387907.1">
    <property type="nucleotide sequence ID" value="NZ_BMFK01000001.1"/>
</dbReference>
<reference evidence="2" key="2">
    <citation type="submission" date="2020-09" db="EMBL/GenBank/DDBJ databases">
        <authorList>
            <person name="Sun Q."/>
            <person name="Zhou Y."/>
        </authorList>
    </citation>
    <scope>NUCLEOTIDE SEQUENCE</scope>
    <source>
        <strain evidence="2">CGMCC 1.12698</strain>
    </source>
</reference>
<dbReference type="EMBL" id="BMFK01000001">
    <property type="protein sequence ID" value="GGE67187.1"/>
    <property type="molecule type" value="Genomic_DNA"/>
</dbReference>
<sequence>MKSFYVIGFTILTEVFLTILIALLTGWSYTSISFFVSIALIIGIFWLTVQGNIPLYNIQYEIPSKAGIVDEPETTSTTFSPVLQGSALYSILSIALLFLFT</sequence>
<protein>
    <submittedName>
        <fullName evidence="2">Uncharacterized protein</fullName>
    </submittedName>
</protein>
<evidence type="ECO:0000313" key="3">
    <source>
        <dbReference type="Proteomes" id="UP000605259"/>
    </source>
</evidence>
<name>A0A917EPI6_9BACI</name>
<evidence type="ECO:0000256" key="1">
    <source>
        <dbReference type="SAM" id="Phobius"/>
    </source>
</evidence>
<gene>
    <name evidence="2" type="ORF">GCM10007140_16700</name>
</gene>
<keyword evidence="1" id="KW-0812">Transmembrane</keyword>
<reference evidence="2" key="1">
    <citation type="journal article" date="2014" name="Int. J. Syst. Evol. Microbiol.">
        <title>Complete genome sequence of Corynebacterium casei LMG S-19264T (=DSM 44701T), isolated from a smear-ripened cheese.</title>
        <authorList>
            <consortium name="US DOE Joint Genome Institute (JGI-PGF)"/>
            <person name="Walter F."/>
            <person name="Albersmeier A."/>
            <person name="Kalinowski J."/>
            <person name="Ruckert C."/>
        </authorList>
    </citation>
    <scope>NUCLEOTIDE SEQUENCE</scope>
    <source>
        <strain evidence="2">CGMCC 1.12698</strain>
    </source>
</reference>
<proteinExistence type="predicted"/>
<feature type="transmembrane region" description="Helical" evidence="1">
    <location>
        <begin position="6"/>
        <end position="25"/>
    </location>
</feature>
<keyword evidence="1" id="KW-0472">Membrane</keyword>
<evidence type="ECO:0000313" key="2">
    <source>
        <dbReference type="EMBL" id="GGE67187.1"/>
    </source>
</evidence>
<comment type="caution">
    <text evidence="2">The sequence shown here is derived from an EMBL/GenBank/DDBJ whole genome shotgun (WGS) entry which is preliminary data.</text>
</comment>
<accession>A0A917EPI6</accession>
<keyword evidence="1" id="KW-1133">Transmembrane helix</keyword>
<dbReference type="AlphaFoldDB" id="A0A917EPI6"/>
<dbReference type="Proteomes" id="UP000605259">
    <property type="component" value="Unassembled WGS sequence"/>
</dbReference>
<organism evidence="2 3">
    <name type="scientific">Priestia taiwanensis</name>
    <dbReference type="NCBI Taxonomy" id="1347902"/>
    <lineage>
        <taxon>Bacteria</taxon>
        <taxon>Bacillati</taxon>
        <taxon>Bacillota</taxon>
        <taxon>Bacilli</taxon>
        <taxon>Bacillales</taxon>
        <taxon>Bacillaceae</taxon>
        <taxon>Priestia</taxon>
    </lineage>
</organism>